<organism evidence="1 2">
    <name type="scientific">Romanomermis culicivorax</name>
    <name type="common">Nematode worm</name>
    <dbReference type="NCBI Taxonomy" id="13658"/>
    <lineage>
        <taxon>Eukaryota</taxon>
        <taxon>Metazoa</taxon>
        <taxon>Ecdysozoa</taxon>
        <taxon>Nematoda</taxon>
        <taxon>Enoplea</taxon>
        <taxon>Dorylaimia</taxon>
        <taxon>Mermithida</taxon>
        <taxon>Mermithoidea</taxon>
        <taxon>Mermithidae</taxon>
        <taxon>Romanomermis</taxon>
    </lineage>
</organism>
<accession>A0A915KHX6</accession>
<protein>
    <submittedName>
        <fullName evidence="2">Uncharacterized protein</fullName>
    </submittedName>
</protein>
<name>A0A915KHX6_ROMCU</name>
<proteinExistence type="predicted"/>
<dbReference type="AlphaFoldDB" id="A0A915KHX6"/>
<reference evidence="2" key="1">
    <citation type="submission" date="2022-11" db="UniProtKB">
        <authorList>
            <consortium name="WormBaseParasite"/>
        </authorList>
    </citation>
    <scope>IDENTIFICATION</scope>
</reference>
<evidence type="ECO:0000313" key="2">
    <source>
        <dbReference type="WBParaSite" id="nRc.2.0.1.t38347-RA"/>
    </source>
</evidence>
<keyword evidence="1" id="KW-1185">Reference proteome</keyword>
<evidence type="ECO:0000313" key="1">
    <source>
        <dbReference type="Proteomes" id="UP000887565"/>
    </source>
</evidence>
<dbReference type="WBParaSite" id="nRc.2.0.1.t38347-RA">
    <property type="protein sequence ID" value="nRc.2.0.1.t38347-RA"/>
    <property type="gene ID" value="nRc.2.0.1.g38347"/>
</dbReference>
<sequence length="61" mass="7027">MIYNGVMNFFVSKVGSLFIRIHIGQVIEYIIANVFIDIMRPDLAILECHSSGKDLFSARHW</sequence>
<dbReference type="Proteomes" id="UP000887565">
    <property type="component" value="Unplaced"/>
</dbReference>